<dbReference type="InterPro" id="IPR004474">
    <property type="entry name" value="LytR_CpsA_psr"/>
</dbReference>
<comment type="similarity">
    <text evidence="1">Belongs to the LytR/CpsA/Psr (LCP) family.</text>
</comment>
<dbReference type="AlphaFoldDB" id="A0AAE3ZI52"/>
<evidence type="ECO:0000259" key="2">
    <source>
        <dbReference type="Pfam" id="PF03816"/>
    </source>
</evidence>
<sequence>MARTDPLWARLLLIFGAVLVVLSGGTLVAAHTVINRVTGSLTPGSLLEGAADAQDGAAGNNIDGAVNLLLVGIDARPEGSSETAVLSDTIIILHIPETHDQAYLISIPRDWLVEIPPYPKADFAGGSYKVNSAFSYGHQIEGTEPEKRASGMTLLSTTINKATGIRFNGAAIIDFGGFASVIHALGGVDMCVDEEAESAHLGVDAAGKLVQGWYSEDYGIQLPPGVTPLVHRKGCRTMNATEALDYARIRKSLSDGDYGRQRHQQQLIKAIVKQATSRGVLTDLGKLDNLVGAAGDAFVLDTGGIPPADFLFTLKGVAANDLTLIKTNAGNVNTVLVDGIAYEDLDAKSLQMLAAAKSGTLGTFLIENPQFIARS</sequence>
<reference evidence="3 4" key="1">
    <citation type="submission" date="2023-07" db="EMBL/GenBank/DDBJ databases">
        <title>Sequencing the genomes of 1000 actinobacteria strains.</title>
        <authorList>
            <person name="Klenk H.-P."/>
        </authorList>
    </citation>
    <scope>NUCLEOTIDE SEQUENCE [LARGE SCALE GENOMIC DNA]</scope>
    <source>
        <strain evidence="3 4">DSM 44711</strain>
    </source>
</reference>
<dbReference type="PANTHER" id="PTHR33392:SF6">
    <property type="entry name" value="POLYISOPRENYL-TEICHOIC ACID--PEPTIDOGLYCAN TEICHOIC ACID TRANSFERASE TAGU"/>
    <property type="match status" value="1"/>
</dbReference>
<dbReference type="Gene3D" id="3.40.630.190">
    <property type="entry name" value="LCP protein"/>
    <property type="match status" value="1"/>
</dbReference>
<evidence type="ECO:0000313" key="4">
    <source>
        <dbReference type="Proteomes" id="UP001183629"/>
    </source>
</evidence>
<keyword evidence="4" id="KW-1185">Reference proteome</keyword>
<evidence type="ECO:0000313" key="3">
    <source>
        <dbReference type="EMBL" id="MDR7320392.1"/>
    </source>
</evidence>
<dbReference type="Proteomes" id="UP001183629">
    <property type="component" value="Unassembled WGS sequence"/>
</dbReference>
<comment type="caution">
    <text evidence="3">The sequence shown here is derived from an EMBL/GenBank/DDBJ whole genome shotgun (WGS) entry which is preliminary data.</text>
</comment>
<name>A0AAE3ZI52_9ACTN</name>
<accession>A0AAE3ZI52</accession>
<protein>
    <submittedName>
        <fullName evidence="3">LCP family protein required for cell wall assembly</fullName>
    </submittedName>
</protein>
<dbReference type="InterPro" id="IPR050922">
    <property type="entry name" value="LytR/CpsA/Psr_CW_biosynth"/>
</dbReference>
<proteinExistence type="inferred from homology"/>
<gene>
    <name evidence="3" type="ORF">J2S44_000642</name>
</gene>
<evidence type="ECO:0000256" key="1">
    <source>
        <dbReference type="ARBA" id="ARBA00006068"/>
    </source>
</evidence>
<dbReference type="EMBL" id="JAVDYC010000001">
    <property type="protein sequence ID" value="MDR7320392.1"/>
    <property type="molecule type" value="Genomic_DNA"/>
</dbReference>
<dbReference type="RefSeq" id="WP_310408877.1">
    <property type="nucleotide sequence ID" value="NZ_JAVDYC010000001.1"/>
</dbReference>
<dbReference type="PANTHER" id="PTHR33392">
    <property type="entry name" value="POLYISOPRENYL-TEICHOIC ACID--PEPTIDOGLYCAN TEICHOIC ACID TRANSFERASE TAGU"/>
    <property type="match status" value="1"/>
</dbReference>
<organism evidence="3 4">
    <name type="scientific">Catenuloplanes niger</name>
    <dbReference type="NCBI Taxonomy" id="587534"/>
    <lineage>
        <taxon>Bacteria</taxon>
        <taxon>Bacillati</taxon>
        <taxon>Actinomycetota</taxon>
        <taxon>Actinomycetes</taxon>
        <taxon>Micromonosporales</taxon>
        <taxon>Micromonosporaceae</taxon>
        <taxon>Catenuloplanes</taxon>
    </lineage>
</organism>
<feature type="domain" description="Cell envelope-related transcriptional attenuator" evidence="2">
    <location>
        <begin position="87"/>
        <end position="276"/>
    </location>
</feature>
<dbReference type="Pfam" id="PF03816">
    <property type="entry name" value="LytR_cpsA_psr"/>
    <property type="match status" value="1"/>
</dbReference>